<sequence>RFRAIPINTELKAFDSTIDVYILDPKRYIMRRWLSRQLSVSFHDGSQLSPQRVASGQMDVSAEVLQKMATFDEQTNGTYSQVWQSHEGDPDELVYFPSSTYGIDANRTFEYVSLKMFSPLA</sequence>
<accession>A0A6H5HFA3</accession>
<evidence type="ECO:0000313" key="1">
    <source>
        <dbReference type="EMBL" id="CAB0015980.1"/>
    </source>
</evidence>
<dbReference type="OrthoDB" id="8192573at2759"/>
<evidence type="ECO:0000313" key="2">
    <source>
        <dbReference type="Proteomes" id="UP000479000"/>
    </source>
</evidence>
<dbReference type="EMBL" id="CADCXU010029824">
    <property type="protein sequence ID" value="CAB0015980.1"/>
    <property type="molecule type" value="Genomic_DNA"/>
</dbReference>
<dbReference type="AlphaFoldDB" id="A0A6H5HFA3"/>
<name>A0A6H5HFA3_9HEMI</name>
<protein>
    <submittedName>
        <fullName evidence="1">Uncharacterized protein</fullName>
    </submittedName>
</protein>
<dbReference type="Proteomes" id="UP000479000">
    <property type="component" value="Unassembled WGS sequence"/>
</dbReference>
<reference evidence="1 2" key="1">
    <citation type="submission" date="2020-02" db="EMBL/GenBank/DDBJ databases">
        <authorList>
            <person name="Ferguson B K."/>
        </authorList>
    </citation>
    <scope>NUCLEOTIDE SEQUENCE [LARGE SCALE GENOMIC DNA]</scope>
</reference>
<proteinExistence type="predicted"/>
<gene>
    <name evidence="1" type="ORF">NTEN_LOCUS20313</name>
</gene>
<organism evidence="1 2">
    <name type="scientific">Nesidiocoris tenuis</name>
    <dbReference type="NCBI Taxonomy" id="355587"/>
    <lineage>
        <taxon>Eukaryota</taxon>
        <taxon>Metazoa</taxon>
        <taxon>Ecdysozoa</taxon>
        <taxon>Arthropoda</taxon>
        <taxon>Hexapoda</taxon>
        <taxon>Insecta</taxon>
        <taxon>Pterygota</taxon>
        <taxon>Neoptera</taxon>
        <taxon>Paraneoptera</taxon>
        <taxon>Hemiptera</taxon>
        <taxon>Heteroptera</taxon>
        <taxon>Panheteroptera</taxon>
        <taxon>Cimicomorpha</taxon>
        <taxon>Miridae</taxon>
        <taxon>Dicyphina</taxon>
        <taxon>Nesidiocoris</taxon>
    </lineage>
</organism>
<feature type="non-terminal residue" evidence="1">
    <location>
        <position position="1"/>
    </location>
</feature>
<keyword evidence="2" id="KW-1185">Reference proteome</keyword>